<dbReference type="AlphaFoldDB" id="A0A1S8NDU4"/>
<dbReference type="Proteomes" id="UP000191154">
    <property type="component" value="Unassembled WGS sequence"/>
</dbReference>
<gene>
    <name evidence="2" type="ORF">CLOSAC_14530</name>
</gene>
<protein>
    <submittedName>
        <fullName evidence="2">Uncharacterized protein</fullName>
    </submittedName>
</protein>
<reference evidence="2 3" key="1">
    <citation type="submission" date="2016-05" db="EMBL/GenBank/DDBJ databases">
        <title>Microbial solvent formation.</title>
        <authorList>
            <person name="Poehlein A."/>
            <person name="Montoya Solano J.D."/>
            <person name="Flitsch S."/>
            <person name="Krabben P."/>
            <person name="Duerre P."/>
            <person name="Daniel R."/>
        </authorList>
    </citation>
    <scope>NUCLEOTIDE SEQUENCE [LARGE SCALE GENOMIC DNA]</scope>
    <source>
        <strain evidence="2 3">L1-8</strain>
    </source>
</reference>
<sequence>MKILRQTIKSILIILIIFALMINTQGKAFSNYNSKAPINVGVILFSLENSTIKHLKQELENLQKEHQINSMVADPREDSVRDFILKVRPYNIHGKCISYWTDTGAMDEVKEYLKYNTMNVREDVINSRNMLKATLSQDTERVAEWISKVKIRLHNEIH</sequence>
<organism evidence="2 3">
    <name type="scientific">Clostridium saccharobutylicum</name>
    <dbReference type="NCBI Taxonomy" id="169679"/>
    <lineage>
        <taxon>Bacteria</taxon>
        <taxon>Bacillati</taxon>
        <taxon>Bacillota</taxon>
        <taxon>Clostridia</taxon>
        <taxon>Eubacteriales</taxon>
        <taxon>Clostridiaceae</taxon>
        <taxon>Clostridium</taxon>
    </lineage>
</organism>
<accession>A0A1S8NDU4</accession>
<proteinExistence type="predicted"/>
<keyword evidence="1" id="KW-0175">Coiled coil</keyword>
<evidence type="ECO:0000313" key="3">
    <source>
        <dbReference type="Proteomes" id="UP000191154"/>
    </source>
</evidence>
<name>A0A1S8NDU4_CLOSA</name>
<evidence type="ECO:0000256" key="1">
    <source>
        <dbReference type="SAM" id="Coils"/>
    </source>
</evidence>
<evidence type="ECO:0000313" key="2">
    <source>
        <dbReference type="EMBL" id="OOM14573.1"/>
    </source>
</evidence>
<feature type="coiled-coil region" evidence="1">
    <location>
        <begin position="45"/>
        <end position="72"/>
    </location>
</feature>
<dbReference type="RefSeq" id="WP_077864821.1">
    <property type="nucleotide sequence ID" value="NZ_LZYZ01000002.1"/>
</dbReference>
<comment type="caution">
    <text evidence="2">The sequence shown here is derived from an EMBL/GenBank/DDBJ whole genome shotgun (WGS) entry which is preliminary data.</text>
</comment>
<dbReference type="EMBL" id="LZYZ01000002">
    <property type="protein sequence ID" value="OOM14573.1"/>
    <property type="molecule type" value="Genomic_DNA"/>
</dbReference>